<dbReference type="InterPro" id="IPR007728">
    <property type="entry name" value="Pre-SET_dom"/>
</dbReference>
<dbReference type="SUPFAM" id="SSF50447">
    <property type="entry name" value="Translation proteins"/>
    <property type="match status" value="1"/>
</dbReference>
<dbReference type="Pfam" id="PF09173">
    <property type="entry name" value="eIF2_C"/>
    <property type="match status" value="1"/>
</dbReference>
<keyword evidence="23" id="KW-1185">Reference proteome</keyword>
<dbReference type="GO" id="GO:0003743">
    <property type="term" value="F:translation initiation factor activity"/>
    <property type="evidence" value="ECO:0007669"/>
    <property type="project" value="UniProtKB-KW"/>
</dbReference>
<dbReference type="GO" id="GO:0008270">
    <property type="term" value="F:zinc ion binding"/>
    <property type="evidence" value="ECO:0007669"/>
    <property type="project" value="InterPro"/>
</dbReference>
<dbReference type="Proteomes" id="UP000053268">
    <property type="component" value="Unassembled WGS sequence"/>
</dbReference>
<dbReference type="PANTHER" id="PTHR42854:SF3">
    <property type="entry name" value="EUKARYOTIC TRANSLATION INITIATION FACTOR 2 SUBUNIT 3-RELATED"/>
    <property type="match status" value="1"/>
</dbReference>
<dbReference type="Gene3D" id="2.40.50.40">
    <property type="match status" value="1"/>
</dbReference>
<dbReference type="GO" id="GO:0032259">
    <property type="term" value="P:methylation"/>
    <property type="evidence" value="ECO:0007669"/>
    <property type="project" value="UniProtKB-KW"/>
</dbReference>
<dbReference type="GO" id="GO:0042054">
    <property type="term" value="F:histone methyltransferase activity"/>
    <property type="evidence" value="ECO:0007669"/>
    <property type="project" value="InterPro"/>
</dbReference>
<dbReference type="CDD" id="cd10542">
    <property type="entry name" value="SET_SUV39H"/>
    <property type="match status" value="1"/>
</dbReference>
<evidence type="ECO:0000256" key="3">
    <source>
        <dbReference type="ARBA" id="ARBA00004584"/>
    </source>
</evidence>
<evidence type="ECO:0000256" key="10">
    <source>
        <dbReference type="ARBA" id="ARBA00022741"/>
    </source>
</evidence>
<evidence type="ECO:0000256" key="17">
    <source>
        <dbReference type="SAM" id="MobiDB-lite"/>
    </source>
</evidence>
<dbReference type="CDD" id="cd15490">
    <property type="entry name" value="eIF2_gamma_III"/>
    <property type="match status" value="1"/>
</dbReference>
<dbReference type="InterPro" id="IPR009000">
    <property type="entry name" value="Transl_B-barrel_sf"/>
</dbReference>
<feature type="domain" description="Chromo" evidence="18">
    <location>
        <begin position="137"/>
        <end position="184"/>
    </location>
</feature>
<dbReference type="InterPro" id="IPR044127">
    <property type="entry name" value="eIF2g_dom_2"/>
</dbReference>
<dbReference type="InterPro" id="IPR050543">
    <property type="entry name" value="eIF2G"/>
</dbReference>
<dbReference type="PANTHER" id="PTHR42854">
    <property type="entry name" value="EUKARYOTIC TRANSLATION INITIATION FACTOR 2 SUBUNIT 3 FAMILY MEMBER"/>
    <property type="match status" value="1"/>
</dbReference>
<dbReference type="Pfam" id="PF00385">
    <property type="entry name" value="Chromo"/>
    <property type="match status" value="1"/>
</dbReference>
<dbReference type="GO" id="GO:0005829">
    <property type="term" value="C:cytosol"/>
    <property type="evidence" value="ECO:0007669"/>
    <property type="project" value="TreeGrafter"/>
</dbReference>
<evidence type="ECO:0000259" key="20">
    <source>
        <dbReference type="PROSITE" id="PS50867"/>
    </source>
</evidence>
<protein>
    <recommendedName>
        <fullName evidence="5">protein-synthesizing GTPase</fullName>
        <ecNumber evidence="5">3.6.5.3</ecNumber>
    </recommendedName>
</protein>
<feature type="region of interest" description="Disordered" evidence="17">
    <location>
        <begin position="107"/>
        <end position="133"/>
    </location>
</feature>
<evidence type="ECO:0000256" key="7">
    <source>
        <dbReference type="ARBA" id="ARBA00022540"/>
    </source>
</evidence>
<evidence type="ECO:0000256" key="1">
    <source>
        <dbReference type="ARBA" id="ARBA00004123"/>
    </source>
</evidence>
<dbReference type="FunFam" id="2.40.30.10:FF:000011">
    <property type="entry name" value="Eukaryotic translation initiation factor 2 subunit gamma"/>
    <property type="match status" value="1"/>
</dbReference>
<dbReference type="InterPro" id="IPR027417">
    <property type="entry name" value="P-loop_NTPase"/>
</dbReference>
<dbReference type="PROSITE" id="PS50280">
    <property type="entry name" value="SET"/>
    <property type="match status" value="1"/>
</dbReference>
<evidence type="ECO:0000256" key="4">
    <source>
        <dbReference type="ARBA" id="ARBA00007249"/>
    </source>
</evidence>
<dbReference type="CDD" id="cd03688">
    <property type="entry name" value="eIF2_gamma_II"/>
    <property type="match status" value="1"/>
</dbReference>
<dbReference type="NCBIfam" id="NF003077">
    <property type="entry name" value="PRK04000.1"/>
    <property type="match status" value="1"/>
</dbReference>
<dbReference type="PROSITE" id="PS51722">
    <property type="entry name" value="G_TR_2"/>
    <property type="match status" value="1"/>
</dbReference>
<dbReference type="GO" id="GO:0001731">
    <property type="term" value="P:formation of translation preinitiation complex"/>
    <property type="evidence" value="ECO:0007669"/>
    <property type="project" value="TreeGrafter"/>
</dbReference>
<evidence type="ECO:0000313" key="22">
    <source>
        <dbReference type="EMBL" id="KPI94044.1"/>
    </source>
</evidence>
<keyword evidence="9" id="KW-0949">S-adenosyl-L-methionine</keyword>
<dbReference type="Pfam" id="PF03144">
    <property type="entry name" value="GTP_EFTU_D2"/>
    <property type="match status" value="1"/>
</dbReference>
<dbReference type="InterPro" id="IPR044128">
    <property type="entry name" value="eIF2g_GTP-bd"/>
</dbReference>
<gene>
    <name evidence="22" type="ORF">RR46_13209</name>
</gene>
<dbReference type="SMART" id="SM00468">
    <property type="entry name" value="PreSET"/>
    <property type="match status" value="1"/>
</dbReference>
<dbReference type="InterPro" id="IPR000795">
    <property type="entry name" value="T_Tr_GTP-bd_dom"/>
</dbReference>
<evidence type="ECO:0000256" key="6">
    <source>
        <dbReference type="ARBA" id="ARBA00022454"/>
    </source>
</evidence>
<feature type="domain" description="SET" evidence="19">
    <location>
        <begin position="391"/>
        <end position="516"/>
    </location>
</feature>
<dbReference type="PROSITE" id="PS50867">
    <property type="entry name" value="PRE_SET"/>
    <property type="match status" value="1"/>
</dbReference>
<dbReference type="Gene3D" id="3.40.50.300">
    <property type="entry name" value="P-loop containing nucleotide triphosphate hydrolases"/>
    <property type="match status" value="2"/>
</dbReference>
<dbReference type="Pfam" id="PF05033">
    <property type="entry name" value="Pre-SET"/>
    <property type="match status" value="1"/>
</dbReference>
<keyword evidence="11" id="KW-0378">Hydrolase</keyword>
<accession>A0A194PMT4</accession>
<dbReference type="FunFam" id="3.40.50.300:FF:000065">
    <property type="entry name" value="Eukaryotic translation initiation factor 2 subunit gamma"/>
    <property type="match status" value="1"/>
</dbReference>
<dbReference type="EMBL" id="KQ459601">
    <property type="protein sequence ID" value="KPI94044.1"/>
    <property type="molecule type" value="Genomic_DNA"/>
</dbReference>
<keyword evidence="10" id="KW-0547">Nucleotide-binding</keyword>
<sequence>MASNEGRSVQSNLHQQDLTKLDVTKLSALSPEVISRQATINIGTIGHVAHGKSTVVKAISGVQTVRFKNEVERNITIKLERLSESYIRVYRDMAEEKRENLFYERKRRSRKRVMSPEPEMLPPSKKQKKSKQKKDEFIIEKIIGFKFESGNEYFHIKWKGWPDSENTWEPIDHLHNCPAILKSFLLQKELRYCENIEKLKKELSFDNLLSEENLLKRIDEVEDDSVSNLKQSLTIKLLAMILLREHDECHATELVQNSRNLLQLYVAARKRCRQMMALQEWEEHLNQVDDCKRLSVENNVDFAGPPENFTYINHSIPGVGVDIPENPPIGCECTSCNCRSKSCCGMQGGIFAYAYNKRLRIASGIPIYECNKACKCSIECTNRVVQRGRNVKLTIFRTSNGCGWGVRAEQKIKNGQFLCQYVGEVITFEEAEKRGREYDANGLTYLFDLDFNSVENPYVVDAAHLGNVSHFINHSCDPNLGVWAVWADCLDPNLPMLALFATRDIEPGEEVCFDYLQKSSDCEVADVNNSTEVSDNVNGSVNGDVDRASPNTAEASMGITPSSPSKSRFEIQQQRGAGLAWATSGHRGEGGFEETKKIGYANAKIYKCDNPKCPRPTSYISGGSSKDDNFPCLRPACTGRFQLVRHVSFVDCPGHDILMATMLNGAAVMDAALLLIAGNESCPQPQTSEHLAAIEIMKLKHILILQNKIDLVKEGQAKEQHEQIVKFVQGTVAEGSPIIPISAQLKYNIEVLCEYITKKIPVPLRDFTSPPRMIVIRSFDVNKPGCEVEDLRGGVAGGSILQGVLTVGMEIEVRPGLVSKDAEGRLTCQPIFSRIVSLFAEQNELQYAVPGGLIGVGTKIEPTLCRADRLVGQVLGAVGTLPGIFVKLEVSYHLLKRLLGVRTEGDKKAAKVQKLTRHEVGVLMKLEVSYHLLKRLLGVRTEGDKKAAKVQKLTRHEMLLVNIGSLSTGGRVIATKADLAKIALNNPVCTEIGEKVALSRRVENHWRLIGWGQIQGGETIDPVKN</sequence>
<evidence type="ECO:0000256" key="11">
    <source>
        <dbReference type="ARBA" id="ARBA00022801"/>
    </source>
</evidence>
<dbReference type="Pfam" id="PF00009">
    <property type="entry name" value="GTP_EFTU"/>
    <property type="match status" value="1"/>
</dbReference>
<dbReference type="InterPro" id="IPR046341">
    <property type="entry name" value="SET_dom_sf"/>
</dbReference>
<dbReference type="SMART" id="SM00317">
    <property type="entry name" value="SET"/>
    <property type="match status" value="1"/>
</dbReference>
<dbReference type="InterPro" id="IPR000953">
    <property type="entry name" value="Chromo/chromo_shadow_dom"/>
</dbReference>
<dbReference type="PROSITE" id="PS00598">
    <property type="entry name" value="CHROMO_1"/>
    <property type="match status" value="1"/>
</dbReference>
<dbReference type="SUPFAM" id="SSF50465">
    <property type="entry name" value="EF-Tu/eEF-1alpha/eIF2-gamma C-terminal domain"/>
    <property type="match status" value="1"/>
</dbReference>
<dbReference type="Gene3D" id="2.40.30.10">
    <property type="entry name" value="Translation factors"/>
    <property type="match status" value="2"/>
</dbReference>
<keyword evidence="6" id="KW-0158">Chromosome</keyword>
<dbReference type="GO" id="GO:0005850">
    <property type="term" value="C:eukaryotic translation initiation factor 2 complex"/>
    <property type="evidence" value="ECO:0007669"/>
    <property type="project" value="TreeGrafter"/>
</dbReference>
<comment type="subcellular location">
    <subcellularLocation>
        <location evidence="3">Chromosome</location>
        <location evidence="3">Centromere</location>
    </subcellularLocation>
    <subcellularLocation>
        <location evidence="2">Cytoplasm</location>
    </subcellularLocation>
    <subcellularLocation>
        <location evidence="1">Nucleus</location>
    </subcellularLocation>
</comment>
<feature type="domain" description="Pre-SET" evidence="20">
    <location>
        <begin position="329"/>
        <end position="388"/>
    </location>
</feature>
<proteinExistence type="inferred from homology"/>
<dbReference type="GO" id="GO:0005634">
    <property type="term" value="C:nucleus"/>
    <property type="evidence" value="ECO:0007669"/>
    <property type="project" value="UniProtKB-SubCell"/>
</dbReference>
<evidence type="ECO:0000256" key="16">
    <source>
        <dbReference type="ARBA" id="ARBA00048107"/>
    </source>
</evidence>
<comment type="catalytic activity">
    <reaction evidence="16">
        <text>GTP + H2O = GDP + phosphate + H(+)</text>
        <dbReference type="Rhea" id="RHEA:19669"/>
        <dbReference type="ChEBI" id="CHEBI:15377"/>
        <dbReference type="ChEBI" id="CHEBI:15378"/>
        <dbReference type="ChEBI" id="CHEBI:37565"/>
        <dbReference type="ChEBI" id="CHEBI:43474"/>
        <dbReference type="ChEBI" id="CHEBI:58189"/>
        <dbReference type="EC" id="3.6.5.3"/>
    </reaction>
</comment>
<dbReference type="GO" id="GO:0003924">
    <property type="term" value="F:GTPase activity"/>
    <property type="evidence" value="ECO:0007669"/>
    <property type="project" value="InterPro"/>
</dbReference>
<dbReference type="InterPro" id="IPR023780">
    <property type="entry name" value="Chromo_domain"/>
</dbReference>
<dbReference type="CDD" id="cd00024">
    <property type="entry name" value="CD_CSD"/>
    <property type="match status" value="1"/>
</dbReference>
<evidence type="ECO:0000256" key="15">
    <source>
        <dbReference type="ARBA" id="ARBA00023328"/>
    </source>
</evidence>
<feature type="domain" description="Tr-type G" evidence="21">
    <location>
        <begin position="645"/>
        <end position="764"/>
    </location>
</feature>
<dbReference type="InterPro" id="IPR016197">
    <property type="entry name" value="Chromo-like_dom_sf"/>
</dbReference>
<dbReference type="InterPro" id="IPR004161">
    <property type="entry name" value="EFTu-like_2"/>
</dbReference>
<evidence type="ECO:0000259" key="18">
    <source>
        <dbReference type="PROSITE" id="PS50013"/>
    </source>
</evidence>
<dbReference type="SMART" id="SM00298">
    <property type="entry name" value="CHROMO"/>
    <property type="match status" value="1"/>
</dbReference>
<dbReference type="Pfam" id="PF00856">
    <property type="entry name" value="SET"/>
    <property type="match status" value="1"/>
</dbReference>
<evidence type="ECO:0000313" key="23">
    <source>
        <dbReference type="Proteomes" id="UP000053268"/>
    </source>
</evidence>
<keyword evidence="7" id="KW-0396">Initiation factor</keyword>
<evidence type="ECO:0000256" key="8">
    <source>
        <dbReference type="ARBA" id="ARBA00022603"/>
    </source>
</evidence>
<dbReference type="InterPro" id="IPR009001">
    <property type="entry name" value="Transl_elong_EF1A/Init_IF2_C"/>
</dbReference>
<keyword evidence="8" id="KW-0489">Methyltransferase</keyword>
<evidence type="ECO:0000259" key="19">
    <source>
        <dbReference type="PROSITE" id="PS50280"/>
    </source>
</evidence>
<keyword evidence="14" id="KW-0539">Nucleus</keyword>
<organism evidence="22 23">
    <name type="scientific">Papilio xuthus</name>
    <name type="common">Asian swallowtail butterfly</name>
    <dbReference type="NCBI Taxonomy" id="66420"/>
    <lineage>
        <taxon>Eukaryota</taxon>
        <taxon>Metazoa</taxon>
        <taxon>Ecdysozoa</taxon>
        <taxon>Arthropoda</taxon>
        <taxon>Hexapoda</taxon>
        <taxon>Insecta</taxon>
        <taxon>Pterygota</taxon>
        <taxon>Neoptera</taxon>
        <taxon>Endopterygota</taxon>
        <taxon>Lepidoptera</taxon>
        <taxon>Glossata</taxon>
        <taxon>Ditrysia</taxon>
        <taxon>Papilionoidea</taxon>
        <taxon>Papilionidae</taxon>
        <taxon>Papilioninae</taxon>
        <taxon>Papilio</taxon>
    </lineage>
</organism>
<dbReference type="InterPro" id="IPR015256">
    <property type="entry name" value="eIF2g_C"/>
</dbReference>
<dbReference type="SUPFAM" id="SSF52540">
    <property type="entry name" value="P-loop containing nucleoside triphosphate hydrolases"/>
    <property type="match status" value="2"/>
</dbReference>
<dbReference type="FunFam" id="2.40.30.10:FF:000009">
    <property type="entry name" value="Eukaryotic translation initiation factor 2 subunit gamma"/>
    <property type="match status" value="1"/>
</dbReference>
<evidence type="ECO:0000256" key="5">
    <source>
        <dbReference type="ARBA" id="ARBA00011986"/>
    </source>
</evidence>
<dbReference type="InterPro" id="IPR001214">
    <property type="entry name" value="SET_dom"/>
</dbReference>
<dbReference type="GO" id="GO:0000775">
    <property type="term" value="C:chromosome, centromeric region"/>
    <property type="evidence" value="ECO:0007669"/>
    <property type="project" value="UniProtKB-SubCell"/>
</dbReference>
<dbReference type="GO" id="GO:0008170">
    <property type="term" value="F:N-methyltransferase activity"/>
    <property type="evidence" value="ECO:0007669"/>
    <property type="project" value="UniProtKB-ARBA"/>
</dbReference>
<dbReference type="Gene3D" id="2.170.270.10">
    <property type="entry name" value="SET domain"/>
    <property type="match status" value="1"/>
</dbReference>
<evidence type="ECO:0000256" key="12">
    <source>
        <dbReference type="ARBA" id="ARBA00022917"/>
    </source>
</evidence>
<dbReference type="GO" id="GO:0005525">
    <property type="term" value="F:GTP binding"/>
    <property type="evidence" value="ECO:0007669"/>
    <property type="project" value="UniProtKB-KW"/>
</dbReference>
<evidence type="ECO:0000256" key="14">
    <source>
        <dbReference type="ARBA" id="ARBA00023242"/>
    </source>
</evidence>
<dbReference type="EC" id="3.6.5.3" evidence="5"/>
<dbReference type="InterPro" id="IPR023779">
    <property type="entry name" value="Chromodomain_CS"/>
</dbReference>
<dbReference type="SUPFAM" id="SSF54160">
    <property type="entry name" value="Chromo domain-like"/>
    <property type="match status" value="1"/>
</dbReference>
<dbReference type="GO" id="GO:0000049">
    <property type="term" value="F:tRNA binding"/>
    <property type="evidence" value="ECO:0007669"/>
    <property type="project" value="InterPro"/>
</dbReference>
<evidence type="ECO:0000256" key="9">
    <source>
        <dbReference type="ARBA" id="ARBA00022691"/>
    </source>
</evidence>
<reference evidence="22 23" key="1">
    <citation type="journal article" date="2015" name="Nat. Commun.">
        <title>Outbred genome sequencing and CRISPR/Cas9 gene editing in butterflies.</title>
        <authorList>
            <person name="Li X."/>
            <person name="Fan D."/>
            <person name="Zhang W."/>
            <person name="Liu G."/>
            <person name="Zhang L."/>
            <person name="Zhao L."/>
            <person name="Fang X."/>
            <person name="Chen L."/>
            <person name="Dong Y."/>
            <person name="Chen Y."/>
            <person name="Ding Y."/>
            <person name="Zhao R."/>
            <person name="Feng M."/>
            <person name="Zhu Y."/>
            <person name="Feng Y."/>
            <person name="Jiang X."/>
            <person name="Zhu D."/>
            <person name="Xiang H."/>
            <person name="Feng X."/>
            <person name="Li S."/>
            <person name="Wang J."/>
            <person name="Zhang G."/>
            <person name="Kronforst M.R."/>
            <person name="Wang W."/>
        </authorList>
    </citation>
    <scope>NUCLEOTIDE SEQUENCE [LARGE SCALE GENOMIC DNA]</scope>
    <source>
        <strain evidence="22">Ya'a_city_454_Px</strain>
        <tissue evidence="22">Whole body</tissue>
    </source>
</reference>
<keyword evidence="12" id="KW-0648">Protein biosynthesis</keyword>
<evidence type="ECO:0000256" key="13">
    <source>
        <dbReference type="ARBA" id="ARBA00023134"/>
    </source>
</evidence>
<name>A0A194PMT4_PAPXU</name>
<dbReference type="SUPFAM" id="SSF82199">
    <property type="entry name" value="SET domain"/>
    <property type="match status" value="1"/>
</dbReference>
<dbReference type="PROSITE" id="PS50013">
    <property type="entry name" value="CHROMO_2"/>
    <property type="match status" value="1"/>
</dbReference>
<evidence type="ECO:0000259" key="21">
    <source>
        <dbReference type="PROSITE" id="PS51722"/>
    </source>
</evidence>
<dbReference type="GO" id="GO:0008757">
    <property type="term" value="F:S-adenosylmethionine-dependent methyltransferase activity"/>
    <property type="evidence" value="ECO:0007669"/>
    <property type="project" value="UniProtKB-ARBA"/>
</dbReference>
<comment type="similarity">
    <text evidence="4">Belongs to the TRAFAC class translation factor GTPase superfamily. Classic translation factor GTPase family. EF-Tu/EF-1A subfamily.</text>
</comment>
<keyword evidence="13" id="KW-0342">GTP-binding</keyword>
<evidence type="ECO:0000256" key="2">
    <source>
        <dbReference type="ARBA" id="ARBA00004496"/>
    </source>
</evidence>
<keyword evidence="15" id="KW-0137">Centromere</keyword>
<dbReference type="CDD" id="cd01888">
    <property type="entry name" value="eIF2_gamma"/>
    <property type="match status" value="1"/>
</dbReference>
<keyword evidence="8" id="KW-0808">Transferase</keyword>
<dbReference type="AlphaFoldDB" id="A0A194PMT4"/>
<dbReference type="STRING" id="66420.A0A194PMT4"/>